<evidence type="ECO:0000256" key="13">
    <source>
        <dbReference type="SAM" id="Phobius"/>
    </source>
</evidence>
<evidence type="ECO:0000256" key="8">
    <source>
        <dbReference type="ARBA" id="ARBA00022825"/>
    </source>
</evidence>
<proteinExistence type="evidence at transcript level"/>
<keyword evidence="10 13" id="KW-0472">Membrane</keyword>
<reference evidence="15" key="1">
    <citation type="submission" date="2016-02" db="EMBL/GenBank/DDBJ databases">
        <title>RNAseq analyses of the midgut from blood- or serum-fed Ixodes ricinus ticks.</title>
        <authorList>
            <person name="Perner J."/>
            <person name="Provaznik J."/>
            <person name="Schrenkova J."/>
            <person name="Urbanova V."/>
            <person name="Ribeiro J.M."/>
            <person name="Kopacek P."/>
        </authorList>
    </citation>
    <scope>NUCLEOTIDE SEQUENCE</scope>
    <source>
        <tissue evidence="15">Gut</tissue>
    </source>
</reference>
<organism evidence="15">
    <name type="scientific">Ixodes ricinus</name>
    <name type="common">Common tick</name>
    <name type="synonym">Acarus ricinus</name>
    <dbReference type="NCBI Taxonomy" id="34613"/>
    <lineage>
        <taxon>Eukaryota</taxon>
        <taxon>Metazoa</taxon>
        <taxon>Ecdysozoa</taxon>
        <taxon>Arthropoda</taxon>
        <taxon>Chelicerata</taxon>
        <taxon>Arachnida</taxon>
        <taxon>Acari</taxon>
        <taxon>Parasitiformes</taxon>
        <taxon>Ixodida</taxon>
        <taxon>Ixodoidea</taxon>
        <taxon>Ixodidae</taxon>
        <taxon>Ixodinae</taxon>
        <taxon>Ixodes</taxon>
    </lineage>
</organism>
<comment type="catalytic activity">
    <reaction evidence="1">
        <text>Cleaves type-1 transmembrane domains using a catalytic dyad composed of serine and histidine that are contributed by different transmembrane domains.</text>
        <dbReference type="EC" id="3.4.21.105"/>
    </reaction>
</comment>
<dbReference type="InterPro" id="IPR011992">
    <property type="entry name" value="EF-hand-dom_pair"/>
</dbReference>
<feature type="transmembrane region" description="Helical" evidence="13">
    <location>
        <begin position="248"/>
        <end position="271"/>
    </location>
</feature>
<evidence type="ECO:0000256" key="11">
    <source>
        <dbReference type="PIRNR" id="PIRNR037470"/>
    </source>
</evidence>
<dbReference type="PANTHER" id="PTHR45840">
    <property type="entry name" value="RHOMBOID-RELATED PROTEIN"/>
    <property type="match status" value="1"/>
</dbReference>
<dbReference type="CDD" id="cd00051">
    <property type="entry name" value="EFh"/>
    <property type="match status" value="1"/>
</dbReference>
<name>A0A131XR74_IXORI</name>
<keyword evidence="8" id="KW-0720">Serine protease</keyword>
<evidence type="ECO:0000256" key="4">
    <source>
        <dbReference type="ARBA" id="ARBA00013039"/>
    </source>
</evidence>
<dbReference type="PIRSF" id="PIRSF037470">
    <property type="entry name" value="Rhomboid"/>
    <property type="match status" value="1"/>
</dbReference>
<evidence type="ECO:0000256" key="3">
    <source>
        <dbReference type="ARBA" id="ARBA00009045"/>
    </source>
</evidence>
<dbReference type="SUPFAM" id="SSF47473">
    <property type="entry name" value="EF-hand"/>
    <property type="match status" value="1"/>
</dbReference>
<feature type="transmembrane region" description="Helical" evidence="13">
    <location>
        <begin position="309"/>
        <end position="329"/>
    </location>
</feature>
<dbReference type="GO" id="GO:0016020">
    <property type="term" value="C:membrane"/>
    <property type="evidence" value="ECO:0007669"/>
    <property type="project" value="UniProtKB-SubCell"/>
</dbReference>
<comment type="subcellular location">
    <subcellularLocation>
        <location evidence="2">Membrane</location>
        <topology evidence="2">Multi-pass membrane protein</topology>
    </subcellularLocation>
</comment>
<dbReference type="PANTHER" id="PTHR45840:SF8">
    <property type="entry name" value="RHOMBOID PROTEASE"/>
    <property type="match status" value="1"/>
</dbReference>
<feature type="domain" description="EF-hand" evidence="14">
    <location>
        <begin position="65"/>
        <end position="100"/>
    </location>
</feature>
<feature type="transmembrane region" description="Helical" evidence="13">
    <location>
        <begin position="222"/>
        <end position="242"/>
    </location>
</feature>
<evidence type="ECO:0000313" key="15">
    <source>
        <dbReference type="EMBL" id="JAP69763.1"/>
    </source>
</evidence>
<dbReference type="GO" id="GO:0006508">
    <property type="term" value="P:proteolysis"/>
    <property type="evidence" value="ECO:0007669"/>
    <property type="project" value="UniProtKB-KW"/>
</dbReference>
<feature type="active site" description="Nucleophile" evidence="12">
    <location>
        <position position="253"/>
    </location>
</feature>
<evidence type="ECO:0000256" key="5">
    <source>
        <dbReference type="ARBA" id="ARBA00022670"/>
    </source>
</evidence>
<feature type="active site" evidence="12">
    <location>
        <position position="314"/>
    </location>
</feature>
<feature type="transmembrane region" description="Helical" evidence="13">
    <location>
        <begin position="278"/>
        <end position="297"/>
    </location>
</feature>
<dbReference type="InterPro" id="IPR022764">
    <property type="entry name" value="Peptidase_S54_rhomboid_dom"/>
</dbReference>
<accession>A0A131XR74</accession>
<feature type="transmembrane region" description="Helical" evidence="13">
    <location>
        <begin position="142"/>
        <end position="162"/>
    </location>
</feature>
<keyword evidence="7" id="KW-0378">Hydrolase</keyword>
<dbReference type="InterPro" id="IPR002048">
    <property type="entry name" value="EF_hand_dom"/>
</dbReference>
<evidence type="ECO:0000256" key="6">
    <source>
        <dbReference type="ARBA" id="ARBA00022692"/>
    </source>
</evidence>
<dbReference type="InterPro" id="IPR051739">
    <property type="entry name" value="Rhomboid_IM_Serine_Proteases"/>
</dbReference>
<dbReference type="SUPFAM" id="SSF144091">
    <property type="entry name" value="Rhomboid-like"/>
    <property type="match status" value="1"/>
</dbReference>
<comment type="similarity">
    <text evidence="3 11">Belongs to the peptidase S54 family.</text>
</comment>
<dbReference type="FunFam" id="1.20.1540.10:FF:000007">
    <property type="entry name" value="Rhomboid like 2"/>
    <property type="match status" value="1"/>
</dbReference>
<sequence>MADNSQTSRKLHRGVSIKSETEVVELERLWRSVFEKYDHDNDGQIPLDEILQLLHEQNQELEHDMPPSVLQEIVERADWDSNRMLSFEEFTRMVHAHELGEHRPRFQRLVHYAAMAVVPSRQRATVVRKYLDEYSCKPPPMFILLISLLEVATFIYYCVVLHEFSATGPIPMDSVFIYNPKRRKEAWRYLTYMLTHAGAYHIFFNLLIQLLLGVPLEMVHKWWRVLLVYIAGVVAGSLGSSVSDPRVFLAGASGGVYALIAAHLATVILNFKEMDMAWIRLFCLVAFAGTDVGVAVYTRYTEGDEGHKVSYAAHIAGALAGLLVGVTFLRNLVVHRWEVALGRAFLALFLLLVLAAVLFNALYGEYFPPSVI</sequence>
<evidence type="ECO:0000256" key="12">
    <source>
        <dbReference type="PIRSR" id="PIRSR037470-50"/>
    </source>
</evidence>
<evidence type="ECO:0000256" key="10">
    <source>
        <dbReference type="ARBA" id="ARBA00023136"/>
    </source>
</evidence>
<feature type="transmembrane region" description="Helical" evidence="13">
    <location>
        <begin position="189"/>
        <end position="210"/>
    </location>
</feature>
<keyword evidence="9 13" id="KW-1133">Transmembrane helix</keyword>
<dbReference type="SMART" id="SM00054">
    <property type="entry name" value="EFh"/>
    <property type="match status" value="2"/>
</dbReference>
<dbReference type="AlphaFoldDB" id="A0A131XR74"/>
<dbReference type="Pfam" id="PF01694">
    <property type="entry name" value="Rhomboid"/>
    <property type="match status" value="1"/>
</dbReference>
<dbReference type="Pfam" id="PF13499">
    <property type="entry name" value="EF-hand_7"/>
    <property type="match status" value="1"/>
</dbReference>
<evidence type="ECO:0000259" key="14">
    <source>
        <dbReference type="PROSITE" id="PS50222"/>
    </source>
</evidence>
<keyword evidence="6 13" id="KW-0812">Transmembrane</keyword>
<dbReference type="EMBL" id="GEFM01006033">
    <property type="protein sequence ID" value="JAP69763.1"/>
    <property type="molecule type" value="mRNA"/>
</dbReference>
<keyword evidence="5" id="KW-0645">Protease</keyword>
<dbReference type="Gene3D" id="1.20.1540.10">
    <property type="entry name" value="Rhomboid-like"/>
    <property type="match status" value="1"/>
</dbReference>
<evidence type="ECO:0000256" key="9">
    <source>
        <dbReference type="ARBA" id="ARBA00022989"/>
    </source>
</evidence>
<evidence type="ECO:0000256" key="1">
    <source>
        <dbReference type="ARBA" id="ARBA00000156"/>
    </source>
</evidence>
<dbReference type="GO" id="GO:0005509">
    <property type="term" value="F:calcium ion binding"/>
    <property type="evidence" value="ECO:0007669"/>
    <property type="project" value="InterPro"/>
</dbReference>
<dbReference type="InterPro" id="IPR017213">
    <property type="entry name" value="Peptidase_S54_rhomboid_met"/>
</dbReference>
<dbReference type="Gene3D" id="1.10.238.10">
    <property type="entry name" value="EF-hand"/>
    <property type="match status" value="1"/>
</dbReference>
<dbReference type="EC" id="3.4.21.105" evidence="4"/>
<evidence type="ECO:0000256" key="2">
    <source>
        <dbReference type="ARBA" id="ARBA00004141"/>
    </source>
</evidence>
<feature type="domain" description="EF-hand" evidence="14">
    <location>
        <begin position="25"/>
        <end position="60"/>
    </location>
</feature>
<evidence type="ECO:0000256" key="7">
    <source>
        <dbReference type="ARBA" id="ARBA00022801"/>
    </source>
</evidence>
<protein>
    <recommendedName>
        <fullName evidence="4">rhomboid protease</fullName>
        <ecNumber evidence="4">3.4.21.105</ecNumber>
    </recommendedName>
</protein>
<dbReference type="PROSITE" id="PS50222">
    <property type="entry name" value="EF_HAND_2"/>
    <property type="match status" value="2"/>
</dbReference>
<feature type="transmembrane region" description="Helical" evidence="13">
    <location>
        <begin position="341"/>
        <end position="363"/>
    </location>
</feature>
<dbReference type="InterPro" id="IPR035952">
    <property type="entry name" value="Rhomboid-like_sf"/>
</dbReference>
<dbReference type="GO" id="GO:0004252">
    <property type="term" value="F:serine-type endopeptidase activity"/>
    <property type="evidence" value="ECO:0007669"/>
    <property type="project" value="UniProtKB-UniRule"/>
</dbReference>